<evidence type="ECO:0000256" key="5">
    <source>
        <dbReference type="PROSITE-ProRule" id="PRU00042"/>
    </source>
</evidence>
<dbReference type="Proteomes" id="UP000708208">
    <property type="component" value="Unassembled WGS sequence"/>
</dbReference>
<keyword evidence="2" id="KW-0677">Repeat</keyword>
<dbReference type="InterPro" id="IPR050329">
    <property type="entry name" value="GLI_C2H2-zinc-finger"/>
</dbReference>
<keyword evidence="3 5" id="KW-0863">Zinc-finger</keyword>
<feature type="domain" description="C2H2-type" evidence="7">
    <location>
        <begin position="256"/>
        <end position="285"/>
    </location>
</feature>
<evidence type="ECO:0000313" key="9">
    <source>
        <dbReference type="Proteomes" id="UP000708208"/>
    </source>
</evidence>
<evidence type="ECO:0000256" key="3">
    <source>
        <dbReference type="ARBA" id="ARBA00022771"/>
    </source>
</evidence>
<feature type="region of interest" description="Disordered" evidence="6">
    <location>
        <begin position="1"/>
        <end position="75"/>
    </location>
</feature>
<feature type="compositionally biased region" description="Acidic residues" evidence="6">
    <location>
        <begin position="25"/>
        <end position="42"/>
    </location>
</feature>
<dbReference type="GO" id="GO:0000978">
    <property type="term" value="F:RNA polymerase II cis-regulatory region sequence-specific DNA binding"/>
    <property type="evidence" value="ECO:0007669"/>
    <property type="project" value="TreeGrafter"/>
</dbReference>
<evidence type="ECO:0000256" key="1">
    <source>
        <dbReference type="ARBA" id="ARBA00022723"/>
    </source>
</evidence>
<dbReference type="EMBL" id="CAJVCH010288014">
    <property type="protein sequence ID" value="CAG7785053.1"/>
    <property type="molecule type" value="Genomic_DNA"/>
</dbReference>
<comment type="caution">
    <text evidence="8">The sequence shown here is derived from an EMBL/GenBank/DDBJ whole genome shotgun (WGS) entry which is preliminary data.</text>
</comment>
<dbReference type="SMART" id="SM00355">
    <property type="entry name" value="ZnF_C2H2"/>
    <property type="match status" value="3"/>
</dbReference>
<accession>A0A8J2P7Z6</accession>
<dbReference type="PANTHER" id="PTHR19818">
    <property type="entry name" value="ZINC FINGER PROTEIN ZIC AND GLI"/>
    <property type="match status" value="1"/>
</dbReference>
<feature type="region of interest" description="Disordered" evidence="6">
    <location>
        <begin position="192"/>
        <end position="212"/>
    </location>
</feature>
<keyword evidence="4" id="KW-0862">Zinc</keyword>
<dbReference type="InterPro" id="IPR013087">
    <property type="entry name" value="Znf_C2H2_type"/>
</dbReference>
<feature type="domain" description="C2H2-type" evidence="7">
    <location>
        <begin position="346"/>
        <end position="368"/>
    </location>
</feature>
<dbReference type="PROSITE" id="PS00028">
    <property type="entry name" value="ZINC_FINGER_C2H2_1"/>
    <property type="match status" value="1"/>
</dbReference>
<keyword evidence="1" id="KW-0479">Metal-binding</keyword>
<dbReference type="GO" id="GO:0010604">
    <property type="term" value="P:positive regulation of macromolecule metabolic process"/>
    <property type="evidence" value="ECO:0007669"/>
    <property type="project" value="UniProtKB-ARBA"/>
</dbReference>
<feature type="compositionally biased region" description="Acidic residues" evidence="6">
    <location>
        <begin position="1"/>
        <end position="17"/>
    </location>
</feature>
<dbReference type="PANTHER" id="PTHR19818:SF139">
    <property type="entry name" value="PAIR-RULE PROTEIN ODD-PAIRED"/>
    <property type="match status" value="1"/>
</dbReference>
<gene>
    <name evidence="8" type="ORF">AFUS01_LOCUS23703</name>
</gene>
<proteinExistence type="predicted"/>
<name>A0A8J2P7Z6_9HEXA</name>
<evidence type="ECO:0000256" key="2">
    <source>
        <dbReference type="ARBA" id="ARBA00022737"/>
    </source>
</evidence>
<evidence type="ECO:0000313" key="8">
    <source>
        <dbReference type="EMBL" id="CAG7785053.1"/>
    </source>
</evidence>
<protein>
    <recommendedName>
        <fullName evidence="7">C2H2-type domain-containing protein</fullName>
    </recommendedName>
</protein>
<evidence type="ECO:0000259" key="7">
    <source>
        <dbReference type="PROSITE" id="PS50157"/>
    </source>
</evidence>
<sequence length="474" mass="53785">RGGTTSEDEDQFSDEESEASRGDADPEVIFDDEYQPTDEEHGEVDKDDQLLDQKSDSLRKNRSSSKVIGGVKSGGRTKKPYPIKCDKCGKGLISQHALSVHEAKYCGALVEAGRAEGPSGQRIYDDNGKLIAYDCPFCIRKISREDYSTETGNYLFKCFPDCCDKVMDNFFNLMVHHDAFCPSKPVELHSITRKSKSSKPSSKSNASEANESNRSINVREYLTYDDNKAVIGFKCPRCETSLSRSDFLVESGEFIFKCEWDSCNKITSTLSNLAFHHATHCSNSNNQRRKRKSNAKIVKIENDISQTSGETSEHPEQNPVKSPKLTKVKGSQIPRKRGRPKRMYPFNCQKCGKGFLYESVLSLHEARHGVLDSQPEGTSSKQGPSSRVYEDGKLVAYNCQFCQRKLSEKDYLTESGEYIFKCFEDCCDKITGKFINLLYHHEAFCPSKPKDLYSNKRKYRRNTRQRREGLAYNK</sequence>
<dbReference type="PROSITE" id="PS50157">
    <property type="entry name" value="ZINC_FINGER_C2H2_2"/>
    <property type="match status" value="2"/>
</dbReference>
<keyword evidence="9" id="KW-1185">Reference proteome</keyword>
<dbReference type="GO" id="GO:0005634">
    <property type="term" value="C:nucleus"/>
    <property type="evidence" value="ECO:0007669"/>
    <property type="project" value="UniProtKB-ARBA"/>
</dbReference>
<organism evidence="8 9">
    <name type="scientific">Allacma fusca</name>
    <dbReference type="NCBI Taxonomy" id="39272"/>
    <lineage>
        <taxon>Eukaryota</taxon>
        <taxon>Metazoa</taxon>
        <taxon>Ecdysozoa</taxon>
        <taxon>Arthropoda</taxon>
        <taxon>Hexapoda</taxon>
        <taxon>Collembola</taxon>
        <taxon>Symphypleona</taxon>
        <taxon>Sminthuridae</taxon>
        <taxon>Allacma</taxon>
    </lineage>
</organism>
<evidence type="ECO:0000256" key="6">
    <source>
        <dbReference type="SAM" id="MobiDB-lite"/>
    </source>
</evidence>
<dbReference type="GO" id="GO:0000981">
    <property type="term" value="F:DNA-binding transcription factor activity, RNA polymerase II-specific"/>
    <property type="evidence" value="ECO:0007669"/>
    <property type="project" value="TreeGrafter"/>
</dbReference>
<feature type="non-terminal residue" evidence="8">
    <location>
        <position position="474"/>
    </location>
</feature>
<feature type="compositionally biased region" description="Basic and acidic residues" evidence="6">
    <location>
        <begin position="43"/>
        <end position="59"/>
    </location>
</feature>
<dbReference type="AlphaFoldDB" id="A0A8J2P7Z6"/>
<feature type="compositionally biased region" description="Low complexity" evidence="6">
    <location>
        <begin position="198"/>
        <end position="212"/>
    </location>
</feature>
<dbReference type="GO" id="GO:0008270">
    <property type="term" value="F:zinc ion binding"/>
    <property type="evidence" value="ECO:0007669"/>
    <property type="project" value="UniProtKB-KW"/>
</dbReference>
<feature type="non-terminal residue" evidence="8">
    <location>
        <position position="1"/>
    </location>
</feature>
<evidence type="ECO:0000256" key="4">
    <source>
        <dbReference type="ARBA" id="ARBA00022833"/>
    </source>
</evidence>
<reference evidence="8" key="1">
    <citation type="submission" date="2021-06" db="EMBL/GenBank/DDBJ databases">
        <authorList>
            <person name="Hodson N. C."/>
            <person name="Mongue J. A."/>
            <person name="Jaron S. K."/>
        </authorList>
    </citation>
    <scope>NUCLEOTIDE SEQUENCE</scope>
</reference>
<feature type="region of interest" description="Disordered" evidence="6">
    <location>
        <begin position="303"/>
        <end position="339"/>
    </location>
</feature>